<dbReference type="InterPro" id="IPR038021">
    <property type="entry name" value="Putative_hydro-lyase"/>
</dbReference>
<gene>
    <name evidence="3" type="ORF">QBC37DRAFT_292217</name>
</gene>
<keyword evidence="2" id="KW-0456">Lyase</keyword>
<dbReference type="PANTHER" id="PTHR32022:SF10">
    <property type="entry name" value="D-GLUTAMATE CYCLASE, MITOCHONDRIAL"/>
    <property type="match status" value="1"/>
</dbReference>
<reference evidence="3" key="1">
    <citation type="journal article" date="2023" name="Mol. Phylogenet. Evol.">
        <title>Genome-scale phylogeny and comparative genomics of the fungal order Sordariales.</title>
        <authorList>
            <person name="Hensen N."/>
            <person name="Bonometti L."/>
            <person name="Westerberg I."/>
            <person name="Brannstrom I.O."/>
            <person name="Guillou S."/>
            <person name="Cros-Aarteil S."/>
            <person name="Calhoun S."/>
            <person name="Haridas S."/>
            <person name="Kuo A."/>
            <person name="Mondo S."/>
            <person name="Pangilinan J."/>
            <person name="Riley R."/>
            <person name="LaButti K."/>
            <person name="Andreopoulos B."/>
            <person name="Lipzen A."/>
            <person name="Chen C."/>
            <person name="Yan M."/>
            <person name="Daum C."/>
            <person name="Ng V."/>
            <person name="Clum A."/>
            <person name="Steindorff A."/>
            <person name="Ohm R.A."/>
            <person name="Martin F."/>
            <person name="Silar P."/>
            <person name="Natvig D.O."/>
            <person name="Lalanne C."/>
            <person name="Gautier V."/>
            <person name="Ament-Velasquez S.L."/>
            <person name="Kruys A."/>
            <person name="Hutchinson M.I."/>
            <person name="Powell A.J."/>
            <person name="Barry K."/>
            <person name="Miller A.N."/>
            <person name="Grigoriev I.V."/>
            <person name="Debuchy R."/>
            <person name="Gladieux P."/>
            <person name="Hiltunen Thoren M."/>
            <person name="Johannesson H."/>
        </authorList>
    </citation>
    <scope>NUCLEOTIDE SEQUENCE</scope>
    <source>
        <strain evidence="3">PSN293</strain>
    </source>
</reference>
<evidence type="ECO:0000256" key="1">
    <source>
        <dbReference type="ARBA" id="ARBA00007896"/>
    </source>
</evidence>
<reference evidence="3" key="2">
    <citation type="submission" date="2023-05" db="EMBL/GenBank/DDBJ databases">
        <authorList>
            <consortium name="Lawrence Berkeley National Laboratory"/>
            <person name="Steindorff A."/>
            <person name="Hensen N."/>
            <person name="Bonometti L."/>
            <person name="Westerberg I."/>
            <person name="Brannstrom I.O."/>
            <person name="Guillou S."/>
            <person name="Cros-Aarteil S."/>
            <person name="Calhoun S."/>
            <person name="Haridas S."/>
            <person name="Kuo A."/>
            <person name="Mondo S."/>
            <person name="Pangilinan J."/>
            <person name="Riley R."/>
            <person name="Labutti K."/>
            <person name="Andreopoulos B."/>
            <person name="Lipzen A."/>
            <person name="Chen C."/>
            <person name="Yanf M."/>
            <person name="Daum C."/>
            <person name="Ng V."/>
            <person name="Clum A."/>
            <person name="Ohm R."/>
            <person name="Martin F."/>
            <person name="Silar P."/>
            <person name="Natvig D."/>
            <person name="Lalanne C."/>
            <person name="Gautier V."/>
            <person name="Ament-Velasquez S.L."/>
            <person name="Kruys A."/>
            <person name="Hutchinson M.I."/>
            <person name="Powell A.J."/>
            <person name="Barry K."/>
            <person name="Miller A.N."/>
            <person name="Grigoriev I.V."/>
            <person name="Debuchy R."/>
            <person name="Gladieux P."/>
            <person name="Thoren M.H."/>
            <person name="Johannesson H."/>
        </authorList>
    </citation>
    <scope>NUCLEOTIDE SEQUENCE</scope>
    <source>
        <strain evidence="3">PSN293</strain>
    </source>
</reference>
<dbReference type="Pfam" id="PF07286">
    <property type="entry name" value="D-Glu_cyclase"/>
    <property type="match status" value="1"/>
</dbReference>
<dbReference type="AlphaFoldDB" id="A0AAN6Y190"/>
<dbReference type="GO" id="GO:0006536">
    <property type="term" value="P:glutamate metabolic process"/>
    <property type="evidence" value="ECO:0007669"/>
    <property type="project" value="TreeGrafter"/>
</dbReference>
<dbReference type="EMBL" id="MU858171">
    <property type="protein sequence ID" value="KAK4210584.1"/>
    <property type="molecule type" value="Genomic_DNA"/>
</dbReference>
<evidence type="ECO:0000313" key="4">
    <source>
        <dbReference type="Proteomes" id="UP001301769"/>
    </source>
</evidence>
<dbReference type="PANTHER" id="PTHR32022">
    <property type="entry name" value="D-GLUTAMATE CYCLASE, MITOCHONDRIAL"/>
    <property type="match status" value="1"/>
</dbReference>
<dbReference type="Gene3D" id="3.40.1640.10">
    <property type="entry name" value="PSTPO5379-like"/>
    <property type="match status" value="1"/>
</dbReference>
<dbReference type="GO" id="GO:0047820">
    <property type="term" value="F:D-glutamate cyclase activity"/>
    <property type="evidence" value="ECO:0007669"/>
    <property type="project" value="TreeGrafter"/>
</dbReference>
<evidence type="ECO:0008006" key="5">
    <source>
        <dbReference type="Google" id="ProtNLM"/>
    </source>
</evidence>
<accession>A0AAN6Y190</accession>
<dbReference type="InterPro" id="IPR009906">
    <property type="entry name" value="D-Glu_cyclase"/>
</dbReference>
<proteinExistence type="inferred from homology"/>
<comment type="similarity">
    <text evidence="1">Belongs to the D-glutamate cyclase family.</text>
</comment>
<sequence>MSRISGFNKNTLTTGPLVRLAARSNALGGPTSGLAPSYLQANLIVLPRRYAHDFRLLCARNPVPCPLLAESAHPGAFDKLKSYIRHDHSSSSHPAAVDIDLRRDAPRYLVYRDGELHAQTQDICAEWQDDDHVGFLIGCSYSFEGALADAGLPPRHVVQDRNVPMYRTDIPLCPSGVFSGGTYVVSMRPYKPEDIEKVREITQRFTTTHGEPIAWGWEAAARLGIQNIASPEWGDAPRQLDGQGEFGEDADEGYIPVFWGCGVTPQEAVMRAELKGTIMGHAPGHMIVLDVQEHQVFGAAT</sequence>
<evidence type="ECO:0000256" key="2">
    <source>
        <dbReference type="ARBA" id="ARBA00023239"/>
    </source>
</evidence>
<comment type="caution">
    <text evidence="3">The sequence shown here is derived from an EMBL/GenBank/DDBJ whole genome shotgun (WGS) entry which is preliminary data.</text>
</comment>
<dbReference type="FunFam" id="3.30.2040.10:FF:000001">
    <property type="entry name" value="D-glutamate cyclase, mitochondrial"/>
    <property type="match status" value="1"/>
</dbReference>
<dbReference type="Gene3D" id="3.30.2040.10">
    <property type="entry name" value="PSTPO5379-like domain"/>
    <property type="match status" value="1"/>
</dbReference>
<evidence type="ECO:0000313" key="3">
    <source>
        <dbReference type="EMBL" id="KAK4210584.1"/>
    </source>
</evidence>
<protein>
    <recommendedName>
        <fullName evidence="5">DUF1445 domain-containing protein</fullName>
    </recommendedName>
</protein>
<keyword evidence="4" id="KW-1185">Reference proteome</keyword>
<organism evidence="3 4">
    <name type="scientific">Rhypophila decipiens</name>
    <dbReference type="NCBI Taxonomy" id="261697"/>
    <lineage>
        <taxon>Eukaryota</taxon>
        <taxon>Fungi</taxon>
        <taxon>Dikarya</taxon>
        <taxon>Ascomycota</taxon>
        <taxon>Pezizomycotina</taxon>
        <taxon>Sordariomycetes</taxon>
        <taxon>Sordariomycetidae</taxon>
        <taxon>Sordariales</taxon>
        <taxon>Naviculisporaceae</taxon>
        <taxon>Rhypophila</taxon>
    </lineage>
</organism>
<dbReference type="Proteomes" id="UP001301769">
    <property type="component" value="Unassembled WGS sequence"/>
</dbReference>
<name>A0AAN6Y190_9PEZI</name>
<dbReference type="SUPFAM" id="SSF160920">
    <property type="entry name" value="PSTPO5379-like"/>
    <property type="match status" value="1"/>
</dbReference>